<evidence type="ECO:0000313" key="1">
    <source>
        <dbReference type="EMBL" id="GGU17382.1"/>
    </source>
</evidence>
<dbReference type="PANTHER" id="PTHR10098:SF106">
    <property type="entry name" value="TETRATRICOPEPTIDE REPEAT PROTEIN 28-LIKE PROTEIN"/>
    <property type="match status" value="1"/>
</dbReference>
<dbReference type="Gene3D" id="1.25.40.10">
    <property type="entry name" value="Tetratricopeptide repeat domain"/>
    <property type="match status" value="1"/>
</dbReference>
<accession>A0ABQ2UAZ2</accession>
<reference evidence="2" key="1">
    <citation type="journal article" date="2019" name="Int. J. Syst. Evol. Microbiol.">
        <title>The Global Catalogue of Microorganisms (GCM) 10K type strain sequencing project: providing services to taxonomists for standard genome sequencing and annotation.</title>
        <authorList>
            <consortium name="The Broad Institute Genomics Platform"/>
            <consortium name="The Broad Institute Genome Sequencing Center for Infectious Disease"/>
            <person name="Wu L."/>
            <person name="Ma J."/>
        </authorList>
    </citation>
    <scope>NUCLEOTIDE SEQUENCE [LARGE SCALE GENOMIC DNA]</scope>
    <source>
        <strain evidence="2">JCM 3296</strain>
    </source>
</reference>
<dbReference type="Pfam" id="PF13374">
    <property type="entry name" value="TPR_10"/>
    <property type="match status" value="2"/>
</dbReference>
<keyword evidence="2" id="KW-1185">Reference proteome</keyword>
<evidence type="ECO:0000313" key="2">
    <source>
        <dbReference type="Proteomes" id="UP000649573"/>
    </source>
</evidence>
<sequence length="301" mass="33070">MPLPELPEDVCPQEFHSSDKARAWLRAEYVNLIAAIRYAADSGNTELAARLPLALMSFFEFDSLFDDGLAMNLIGLDAATASGNRRAEAVLCNNIGILHSVRRAYDEGERWFQRALPVWREVSDEHGEGQALINLAGVYVGRGTGDGPAAEQHLLRALDIFGRLGNQLGRVFAMTHLTTVYQRMGRLGDALAAGTEAAETARGLGADVIHAATLGDLGRVHEALHDFPAALACHEAALEIHRRVNNRLREARDRLCIAYVCRDMGDHARMRTEYARAFAMLEELNPAEVEAERAKFGPLPS</sequence>
<dbReference type="RefSeq" id="WP_189251968.1">
    <property type="nucleotide sequence ID" value="NZ_BMRE01000001.1"/>
</dbReference>
<proteinExistence type="predicted"/>
<dbReference type="InterPro" id="IPR019734">
    <property type="entry name" value="TPR_rpt"/>
</dbReference>
<dbReference type="EMBL" id="BMRE01000001">
    <property type="protein sequence ID" value="GGU17382.1"/>
    <property type="molecule type" value="Genomic_DNA"/>
</dbReference>
<dbReference type="SUPFAM" id="SSF48452">
    <property type="entry name" value="TPR-like"/>
    <property type="match status" value="1"/>
</dbReference>
<evidence type="ECO:0008006" key="3">
    <source>
        <dbReference type="Google" id="ProtNLM"/>
    </source>
</evidence>
<dbReference type="SMART" id="SM00028">
    <property type="entry name" value="TPR"/>
    <property type="match status" value="4"/>
</dbReference>
<name>A0ABQ2UAZ2_9PSEU</name>
<protein>
    <recommendedName>
        <fullName evidence="3">Tetratricopeptide repeat-containing protein</fullName>
    </recommendedName>
</protein>
<gene>
    <name evidence="1" type="ORF">GCM10010178_06530</name>
</gene>
<dbReference type="InterPro" id="IPR011990">
    <property type="entry name" value="TPR-like_helical_dom_sf"/>
</dbReference>
<organism evidence="1 2">
    <name type="scientific">Lentzea flava</name>
    <dbReference type="NCBI Taxonomy" id="103732"/>
    <lineage>
        <taxon>Bacteria</taxon>
        <taxon>Bacillati</taxon>
        <taxon>Actinomycetota</taxon>
        <taxon>Actinomycetes</taxon>
        <taxon>Pseudonocardiales</taxon>
        <taxon>Pseudonocardiaceae</taxon>
        <taxon>Lentzea</taxon>
    </lineage>
</organism>
<dbReference type="PANTHER" id="PTHR10098">
    <property type="entry name" value="RAPSYN-RELATED"/>
    <property type="match status" value="1"/>
</dbReference>
<comment type="caution">
    <text evidence="1">The sequence shown here is derived from an EMBL/GenBank/DDBJ whole genome shotgun (WGS) entry which is preliminary data.</text>
</comment>
<dbReference type="Proteomes" id="UP000649573">
    <property type="component" value="Unassembled WGS sequence"/>
</dbReference>